<organism evidence="2 3">
    <name type="scientific">Candidatus Falkowbacteria bacterium CG10_big_fil_rev_8_21_14_0_10_37_18</name>
    <dbReference type="NCBI Taxonomy" id="1974562"/>
    <lineage>
        <taxon>Bacteria</taxon>
        <taxon>Candidatus Falkowiibacteriota</taxon>
    </lineage>
</organism>
<feature type="transmembrane region" description="Helical" evidence="1">
    <location>
        <begin position="45"/>
        <end position="64"/>
    </location>
</feature>
<feature type="transmembrane region" description="Helical" evidence="1">
    <location>
        <begin position="450"/>
        <end position="466"/>
    </location>
</feature>
<protein>
    <recommendedName>
        <fullName evidence="4">Glycosyltransferase RgtA/B/C/D-like domain-containing protein</fullName>
    </recommendedName>
</protein>
<accession>A0A2H0V954</accession>
<reference evidence="3" key="1">
    <citation type="submission" date="2017-09" db="EMBL/GenBank/DDBJ databases">
        <title>Depth-based differentiation of microbial function through sediment-hosted aquifers and enrichment of novel symbionts in the deep terrestrial subsurface.</title>
        <authorList>
            <person name="Probst A.J."/>
            <person name="Ladd B."/>
            <person name="Jarett J.K."/>
            <person name="Geller-Mcgrath D.E."/>
            <person name="Sieber C.M.K."/>
            <person name="Emerson J.B."/>
            <person name="Anantharaman K."/>
            <person name="Thomas B.C."/>
            <person name="Malmstrom R."/>
            <person name="Stieglmeier M."/>
            <person name="Klingl A."/>
            <person name="Woyke T."/>
            <person name="Ryan C.M."/>
            <person name="Banfield J.F."/>
        </authorList>
    </citation>
    <scope>NUCLEOTIDE SEQUENCE [LARGE SCALE GENOMIC DNA]</scope>
</reference>
<comment type="caution">
    <text evidence="2">The sequence shown here is derived from an EMBL/GenBank/DDBJ whole genome shotgun (WGS) entry which is preliminary data.</text>
</comment>
<gene>
    <name evidence="2" type="ORF">COT93_01520</name>
</gene>
<feature type="transmembrane region" description="Helical" evidence="1">
    <location>
        <begin position="93"/>
        <end position="111"/>
    </location>
</feature>
<sequence length="675" mass="76463">MKISNLLSRPSDKLKNCHNNSLLFISLLMICGAIIYYFYALNWIGVVLTIIFSVGIFIALQALYNKHGADSSEDLTLAERIDTTNKKPYLQKYYLLSLYVASYLGAGAMLISSRSDRALITPWAIIPTDFFWLYALTSLFLVFILIKKDLSNTTKLVLLSAHYFISLGVAIIVYKISYGYDPFIHEATMRLIDTKGFVLPKPPYYLGEYSLIIVLHKISGLTIAGLNKILVPILVAIFLPTALYKFLKSWLAENIESAKKISHNNIFLIILFLLSLTFSPFILSTPQNLSYLFLILTILSGLSSSRPAATWILALATTALHPLAGLPALTFAAVVSLTSAKNILSQQWQKIIKSGIFLFSSLALPLTLFFAAGRDNKLAGSQNIFSSFKPWLINTSSAGREDFLSNFVYFFANNYPLFIILLGLATVLYYYFYNRQQTNNLTKYQENASNIIKIIIPSLLIAYLLSKQINFNDLINYEQSDYASRLPIIIIIFLLPFWLMAGYNLIKKIRQSERAIQIICLIFGLGLLNVALYSSYPRFDKYWNSHGYSTSQNDIEAVKSVARDTDMPYIVLANQQVSAAALKELGFDHYHDSSAGAIYFYPIPTGGPLYQYYLDMVYKAPDQKTMTEAMAFAGVERGYLIVNKYWYQSDRIIAAARLTAQEWWDINNEVYIFKY</sequence>
<feature type="transmembrane region" description="Helical" evidence="1">
    <location>
        <begin position="319"/>
        <end position="339"/>
    </location>
</feature>
<keyword evidence="1" id="KW-0472">Membrane</keyword>
<name>A0A2H0V954_9BACT</name>
<feature type="transmembrane region" description="Helical" evidence="1">
    <location>
        <begin position="229"/>
        <end position="246"/>
    </location>
</feature>
<evidence type="ECO:0000256" key="1">
    <source>
        <dbReference type="SAM" id="Phobius"/>
    </source>
</evidence>
<evidence type="ECO:0000313" key="2">
    <source>
        <dbReference type="EMBL" id="PIR95591.1"/>
    </source>
</evidence>
<dbReference type="EMBL" id="PFAL01000015">
    <property type="protein sequence ID" value="PIR95591.1"/>
    <property type="molecule type" value="Genomic_DNA"/>
</dbReference>
<feature type="transmembrane region" description="Helical" evidence="1">
    <location>
        <begin position="518"/>
        <end position="536"/>
    </location>
</feature>
<proteinExistence type="predicted"/>
<evidence type="ECO:0000313" key="3">
    <source>
        <dbReference type="Proteomes" id="UP000229972"/>
    </source>
</evidence>
<dbReference type="Proteomes" id="UP000229972">
    <property type="component" value="Unassembled WGS sequence"/>
</dbReference>
<feature type="transmembrane region" description="Helical" evidence="1">
    <location>
        <begin position="351"/>
        <end position="372"/>
    </location>
</feature>
<feature type="transmembrane region" description="Helical" evidence="1">
    <location>
        <begin position="486"/>
        <end position="506"/>
    </location>
</feature>
<feature type="transmembrane region" description="Helical" evidence="1">
    <location>
        <begin position="266"/>
        <end position="284"/>
    </location>
</feature>
<dbReference type="AlphaFoldDB" id="A0A2H0V954"/>
<feature type="transmembrane region" description="Helical" evidence="1">
    <location>
        <begin position="21"/>
        <end position="39"/>
    </location>
</feature>
<keyword evidence="1" id="KW-0812">Transmembrane</keyword>
<feature type="transmembrane region" description="Helical" evidence="1">
    <location>
        <begin position="123"/>
        <end position="144"/>
    </location>
</feature>
<keyword evidence="1" id="KW-1133">Transmembrane helix</keyword>
<evidence type="ECO:0008006" key="4">
    <source>
        <dbReference type="Google" id="ProtNLM"/>
    </source>
</evidence>
<feature type="transmembrane region" description="Helical" evidence="1">
    <location>
        <begin position="156"/>
        <end position="176"/>
    </location>
</feature>
<feature type="transmembrane region" description="Helical" evidence="1">
    <location>
        <begin position="407"/>
        <end position="430"/>
    </location>
</feature>